<dbReference type="AlphaFoldDB" id="A0A9P5YHS0"/>
<evidence type="ECO:0000313" key="3">
    <source>
        <dbReference type="Proteomes" id="UP000807353"/>
    </source>
</evidence>
<organism evidence="2 3">
    <name type="scientific">Collybia nuda</name>
    <dbReference type="NCBI Taxonomy" id="64659"/>
    <lineage>
        <taxon>Eukaryota</taxon>
        <taxon>Fungi</taxon>
        <taxon>Dikarya</taxon>
        <taxon>Basidiomycota</taxon>
        <taxon>Agaricomycotina</taxon>
        <taxon>Agaricomycetes</taxon>
        <taxon>Agaricomycetidae</taxon>
        <taxon>Agaricales</taxon>
        <taxon>Tricholomatineae</taxon>
        <taxon>Clitocybaceae</taxon>
        <taxon>Collybia</taxon>
    </lineage>
</organism>
<sequence>MSSKSLSHQPLNQEALPGSKSIPTGKKSHATQASNASTLPWNGVTAPPLNESVISATTFFEAALPQASRIATPAVIVTGQGTKRRLGMGRGGTGYSNKKFKLPT</sequence>
<feature type="compositionally biased region" description="Polar residues" evidence="1">
    <location>
        <begin position="30"/>
        <end position="40"/>
    </location>
</feature>
<comment type="caution">
    <text evidence="2">The sequence shown here is derived from an EMBL/GenBank/DDBJ whole genome shotgun (WGS) entry which is preliminary data.</text>
</comment>
<dbReference type="OrthoDB" id="2683451at2759"/>
<accession>A0A9P5YHS0</accession>
<evidence type="ECO:0000313" key="2">
    <source>
        <dbReference type="EMBL" id="KAF9468046.1"/>
    </source>
</evidence>
<proteinExistence type="predicted"/>
<feature type="region of interest" description="Disordered" evidence="1">
    <location>
        <begin position="1"/>
        <end position="47"/>
    </location>
</feature>
<feature type="compositionally biased region" description="Polar residues" evidence="1">
    <location>
        <begin position="1"/>
        <end position="12"/>
    </location>
</feature>
<protein>
    <submittedName>
        <fullName evidence="2">Uncharacterized protein</fullName>
    </submittedName>
</protein>
<feature type="region of interest" description="Disordered" evidence="1">
    <location>
        <begin position="84"/>
        <end position="104"/>
    </location>
</feature>
<gene>
    <name evidence="2" type="ORF">BDZ94DRAFT_838105</name>
</gene>
<name>A0A9P5YHS0_9AGAR</name>
<evidence type="ECO:0000256" key="1">
    <source>
        <dbReference type="SAM" id="MobiDB-lite"/>
    </source>
</evidence>
<reference evidence="2" key="1">
    <citation type="submission" date="2020-11" db="EMBL/GenBank/DDBJ databases">
        <authorList>
            <consortium name="DOE Joint Genome Institute"/>
            <person name="Ahrendt S."/>
            <person name="Riley R."/>
            <person name="Andreopoulos W."/>
            <person name="Labutti K."/>
            <person name="Pangilinan J."/>
            <person name="Ruiz-Duenas F.J."/>
            <person name="Barrasa J.M."/>
            <person name="Sanchez-Garcia M."/>
            <person name="Camarero S."/>
            <person name="Miyauchi S."/>
            <person name="Serrano A."/>
            <person name="Linde D."/>
            <person name="Babiker R."/>
            <person name="Drula E."/>
            <person name="Ayuso-Fernandez I."/>
            <person name="Pacheco R."/>
            <person name="Padilla G."/>
            <person name="Ferreira P."/>
            <person name="Barriuso J."/>
            <person name="Kellner H."/>
            <person name="Castanera R."/>
            <person name="Alfaro M."/>
            <person name="Ramirez L."/>
            <person name="Pisabarro A.G."/>
            <person name="Kuo A."/>
            <person name="Tritt A."/>
            <person name="Lipzen A."/>
            <person name="He G."/>
            <person name="Yan M."/>
            <person name="Ng V."/>
            <person name="Cullen D."/>
            <person name="Martin F."/>
            <person name="Rosso M.-N."/>
            <person name="Henrissat B."/>
            <person name="Hibbett D."/>
            <person name="Martinez A.T."/>
            <person name="Grigoriev I.V."/>
        </authorList>
    </citation>
    <scope>NUCLEOTIDE SEQUENCE</scope>
    <source>
        <strain evidence="2">CBS 247.69</strain>
    </source>
</reference>
<dbReference type="EMBL" id="MU150234">
    <property type="protein sequence ID" value="KAF9468046.1"/>
    <property type="molecule type" value="Genomic_DNA"/>
</dbReference>
<dbReference type="Proteomes" id="UP000807353">
    <property type="component" value="Unassembled WGS sequence"/>
</dbReference>
<keyword evidence="3" id="KW-1185">Reference proteome</keyword>